<comment type="similarity">
    <text evidence="4">Belongs to the HepT RNase toxin family.</text>
</comment>
<evidence type="ECO:0000259" key="5">
    <source>
        <dbReference type="Pfam" id="PF18765"/>
    </source>
</evidence>
<dbReference type="PANTHER" id="PTHR43852">
    <property type="entry name" value="NUCLEOTIDYLTRANSFERASE"/>
    <property type="match status" value="1"/>
</dbReference>
<evidence type="ECO:0000313" key="7">
    <source>
        <dbReference type="Proteomes" id="UP000266720"/>
    </source>
</evidence>
<dbReference type="KEGG" id="tcb:TCARB_0661"/>
<dbReference type="InterPro" id="IPR037038">
    <property type="entry name" value="HepT-like_sf"/>
</dbReference>
<organism evidence="6 7">
    <name type="scientific">Thermofilum adornatum 1505</name>
    <dbReference type="NCBI Taxonomy" id="697581"/>
    <lineage>
        <taxon>Archaea</taxon>
        <taxon>Thermoproteota</taxon>
        <taxon>Thermoprotei</taxon>
        <taxon>Thermofilales</taxon>
        <taxon>Thermofilaceae</taxon>
        <taxon>Thermofilum</taxon>
    </lineage>
</organism>
<dbReference type="GO" id="GO:0004540">
    <property type="term" value="F:RNA nuclease activity"/>
    <property type="evidence" value="ECO:0007669"/>
    <property type="project" value="InterPro"/>
</dbReference>
<dbReference type="Proteomes" id="UP000266720">
    <property type="component" value="Chromosome"/>
</dbReference>
<evidence type="ECO:0000256" key="4">
    <source>
        <dbReference type="ARBA" id="ARBA00024207"/>
    </source>
</evidence>
<keyword evidence="2" id="KW-0540">Nuclease</keyword>
<gene>
    <name evidence="6" type="ORF">TCARB_0661</name>
</gene>
<evidence type="ECO:0000256" key="3">
    <source>
        <dbReference type="ARBA" id="ARBA00022801"/>
    </source>
</evidence>
<dbReference type="EMBL" id="CP007493">
    <property type="protein sequence ID" value="AJB41717.1"/>
    <property type="molecule type" value="Genomic_DNA"/>
</dbReference>
<accession>A0A3G1A8E1</accession>
<protein>
    <recommendedName>
        <fullName evidence="5">Polymerase beta nucleotidyltransferase domain-containing protein</fullName>
    </recommendedName>
</protein>
<dbReference type="Pfam" id="PF18765">
    <property type="entry name" value="Polbeta"/>
    <property type="match status" value="1"/>
</dbReference>
<keyword evidence="3" id="KW-0378">Hydrolase</keyword>
<dbReference type="AlphaFoldDB" id="A0A3G1A8E1"/>
<dbReference type="SUPFAM" id="SSF81301">
    <property type="entry name" value="Nucleotidyltransferase"/>
    <property type="match status" value="1"/>
</dbReference>
<evidence type="ECO:0000256" key="1">
    <source>
        <dbReference type="ARBA" id="ARBA00022649"/>
    </source>
</evidence>
<dbReference type="NCBIfam" id="NF047751">
    <property type="entry name" value="HepT_toxin"/>
    <property type="match status" value="1"/>
</dbReference>
<evidence type="ECO:0000256" key="2">
    <source>
        <dbReference type="ARBA" id="ARBA00022722"/>
    </source>
</evidence>
<dbReference type="Gene3D" id="1.20.120.580">
    <property type="entry name" value="bsu32300-like"/>
    <property type="match status" value="1"/>
</dbReference>
<keyword evidence="1" id="KW-1277">Toxin-antitoxin system</keyword>
<sequence length="261" mass="29451">MDVFERIKKQFSLVEELVEEMETENSYRGLERLIQLTIQAPLDLGLMVISALGRQRPRAYSEIGYILRDLGILDEEDASKLRSMAGLRNILVRAYADVGREKVSTFAERLKTDAPRIASIIMRRLETKPIDPLSEDTDSLVEKLRQVLKGRVAIALLYGGRTKGYILKGDYDIAVLMEPRCDLYKLGELAVDIAEALGVPEEKVDIVCLDSLSPEHALEALDGKPIIVESPAQLFELKHRVMIQLLDLEEDMKTIENLVTK</sequence>
<dbReference type="RefSeq" id="WP_020963221.1">
    <property type="nucleotide sequence ID" value="NZ_CP007493.1"/>
</dbReference>
<proteinExistence type="inferred from homology"/>
<dbReference type="GO" id="GO:0110001">
    <property type="term" value="C:toxin-antitoxin complex"/>
    <property type="evidence" value="ECO:0007669"/>
    <property type="project" value="InterPro"/>
</dbReference>
<dbReference type="InterPro" id="IPR008201">
    <property type="entry name" value="HepT-like"/>
</dbReference>
<dbReference type="GO" id="GO:0016787">
    <property type="term" value="F:hydrolase activity"/>
    <property type="evidence" value="ECO:0007669"/>
    <property type="project" value="UniProtKB-KW"/>
</dbReference>
<name>A0A3G1A8E1_9CREN</name>
<feature type="domain" description="Polymerase beta nucleotidyltransferase" evidence="5">
    <location>
        <begin position="142"/>
        <end position="227"/>
    </location>
</feature>
<dbReference type="InterPro" id="IPR043519">
    <property type="entry name" value="NT_sf"/>
</dbReference>
<dbReference type="InterPro" id="IPR052930">
    <property type="entry name" value="TA_antitoxin_MntA"/>
</dbReference>
<dbReference type="InterPro" id="IPR041633">
    <property type="entry name" value="Polbeta"/>
</dbReference>
<dbReference type="GeneID" id="25406105"/>
<dbReference type="STRING" id="697581.TCARB_0661"/>
<dbReference type="GeneID" id="16574220"/>
<dbReference type="Pfam" id="PF01934">
    <property type="entry name" value="HepT-like"/>
    <property type="match status" value="1"/>
</dbReference>
<evidence type="ECO:0000313" key="6">
    <source>
        <dbReference type="EMBL" id="AJB41717.1"/>
    </source>
</evidence>
<dbReference type="PANTHER" id="PTHR43852:SF3">
    <property type="entry name" value="NUCLEOTIDYLTRANSFERASE"/>
    <property type="match status" value="1"/>
</dbReference>
<reference evidence="7" key="1">
    <citation type="book" date="2010" name="EXTREMOPHILES" publisher="0:0-0">
        <title>Complete genome sequences of ten hyperthermophilic archaea reveal their metabolic capabilities and possible ecological roles.</title>
        <editorList>
            <person name="?"/>
        </editorList>
        <authorList>
            <person name="Ravin N.V."/>
            <person name="Mardanov A.V."/>
            <person name="Bonch-Osmolovskaya E.A."/>
            <person name="Skryabin K.G."/>
        </authorList>
    </citation>
    <scope>NUCLEOTIDE SEQUENCE [LARGE SCALE GENOMIC DNA]</scope>
    <source>
        <strain evidence="7">1505</strain>
    </source>
</reference>